<keyword evidence="5 8" id="KW-0812">Transmembrane</keyword>
<reference evidence="11" key="1">
    <citation type="journal article" date="2019" name="Int. J. Syst. Evol. Microbiol.">
        <title>The Global Catalogue of Microorganisms (GCM) 10K type strain sequencing project: providing services to taxonomists for standard genome sequencing and annotation.</title>
        <authorList>
            <consortium name="The Broad Institute Genomics Platform"/>
            <consortium name="The Broad Institute Genome Sequencing Center for Infectious Disease"/>
            <person name="Wu L."/>
            <person name="Ma J."/>
        </authorList>
    </citation>
    <scope>NUCLEOTIDE SEQUENCE [LARGE SCALE GENOMIC DNA]</scope>
    <source>
        <strain evidence="11">JCM 17336</strain>
    </source>
</reference>
<comment type="caution">
    <text evidence="10">The sequence shown here is derived from an EMBL/GenBank/DDBJ whole genome shotgun (WGS) entry which is preliminary data.</text>
</comment>
<keyword evidence="11" id="KW-1185">Reference proteome</keyword>
<evidence type="ECO:0000313" key="11">
    <source>
        <dbReference type="Proteomes" id="UP001501367"/>
    </source>
</evidence>
<feature type="domain" description="ABC transmembrane type-2" evidence="9">
    <location>
        <begin position="140"/>
        <end position="374"/>
    </location>
</feature>
<sequence length="376" mass="42711">MPKEHQISMKRFLAFIRKEFYHVFRDQRTLLILFGLPVVQIVLFGFALSSEVKNIGIAIQDNSHDIHTEKIIRKIGSSSYFHIEKPILNYKDIENRFKDGSIKCAVIFPSNFGSDLQRLGGAKIQVIADASDPNTATIVTNYLNAIVRDYQQELNPTTRFNYQILPELRQLYNEEQNGSLNFIPGVIALIFMIVSTALTSVSVVREKELGTMEILLVSPFKPIMVLIAKAIPYLVLSIINFVIIIFLSVYLLNVEIKGSFLLLFVESILFIITCLSLGLLISNVTASQQTAMLISMMGMMLPTLLLTGFMFPLENMPWIFQAISHLIPSHYYYIIVKAVMLKGLGFSYIWKETLILVVMTILLLTISLKKFKIRLS</sequence>
<feature type="transmembrane region" description="Helical" evidence="8">
    <location>
        <begin position="30"/>
        <end position="48"/>
    </location>
</feature>
<accession>A0ABP7FUC8</accession>
<evidence type="ECO:0000256" key="7">
    <source>
        <dbReference type="ARBA" id="ARBA00023136"/>
    </source>
</evidence>
<evidence type="ECO:0000259" key="9">
    <source>
        <dbReference type="PROSITE" id="PS51012"/>
    </source>
</evidence>
<proteinExistence type="inferred from homology"/>
<evidence type="ECO:0000256" key="2">
    <source>
        <dbReference type="ARBA" id="ARBA00007783"/>
    </source>
</evidence>
<feature type="transmembrane region" description="Helical" evidence="8">
    <location>
        <begin position="258"/>
        <end position="281"/>
    </location>
</feature>
<keyword evidence="6 8" id="KW-1133">Transmembrane helix</keyword>
<evidence type="ECO:0000256" key="5">
    <source>
        <dbReference type="ARBA" id="ARBA00022692"/>
    </source>
</evidence>
<evidence type="ECO:0000313" key="10">
    <source>
        <dbReference type="EMBL" id="GAA3746703.1"/>
    </source>
</evidence>
<dbReference type="Proteomes" id="UP001501367">
    <property type="component" value="Unassembled WGS sequence"/>
</dbReference>
<keyword evidence="4" id="KW-1003">Cell membrane</keyword>
<dbReference type="PANTHER" id="PTHR30294:SF29">
    <property type="entry name" value="MULTIDRUG ABC TRANSPORTER PERMEASE YBHS-RELATED"/>
    <property type="match status" value="1"/>
</dbReference>
<protein>
    <submittedName>
        <fullName evidence="10">ABC transporter permease</fullName>
    </submittedName>
</protein>
<dbReference type="InterPro" id="IPR051449">
    <property type="entry name" value="ABC-2_transporter_component"/>
</dbReference>
<comment type="subcellular location">
    <subcellularLocation>
        <location evidence="1">Cell membrane</location>
        <topology evidence="1">Multi-pass membrane protein</topology>
    </subcellularLocation>
</comment>
<feature type="transmembrane region" description="Helical" evidence="8">
    <location>
        <begin position="225"/>
        <end position="252"/>
    </location>
</feature>
<dbReference type="EMBL" id="BAABDT010000006">
    <property type="protein sequence ID" value="GAA3746703.1"/>
    <property type="molecule type" value="Genomic_DNA"/>
</dbReference>
<feature type="transmembrane region" description="Helical" evidence="8">
    <location>
        <begin position="348"/>
        <end position="368"/>
    </location>
</feature>
<evidence type="ECO:0000256" key="6">
    <source>
        <dbReference type="ARBA" id="ARBA00022989"/>
    </source>
</evidence>
<evidence type="ECO:0000256" key="8">
    <source>
        <dbReference type="SAM" id="Phobius"/>
    </source>
</evidence>
<evidence type="ECO:0000256" key="3">
    <source>
        <dbReference type="ARBA" id="ARBA00022448"/>
    </source>
</evidence>
<keyword evidence="7 8" id="KW-0472">Membrane</keyword>
<dbReference type="InterPro" id="IPR013525">
    <property type="entry name" value="ABC2_TM"/>
</dbReference>
<feature type="transmembrane region" description="Helical" evidence="8">
    <location>
        <begin position="293"/>
        <end position="312"/>
    </location>
</feature>
<keyword evidence="3" id="KW-0813">Transport</keyword>
<dbReference type="PANTHER" id="PTHR30294">
    <property type="entry name" value="MEMBRANE COMPONENT OF ABC TRANSPORTER YHHJ-RELATED"/>
    <property type="match status" value="1"/>
</dbReference>
<dbReference type="PROSITE" id="PS51012">
    <property type="entry name" value="ABC_TM2"/>
    <property type="match status" value="1"/>
</dbReference>
<gene>
    <name evidence="10" type="ORF">GCM10022422_33910</name>
</gene>
<name>A0ABP7FUC8_9FLAO</name>
<dbReference type="InterPro" id="IPR047817">
    <property type="entry name" value="ABC2_TM_bact-type"/>
</dbReference>
<evidence type="ECO:0000256" key="4">
    <source>
        <dbReference type="ARBA" id="ARBA00022475"/>
    </source>
</evidence>
<feature type="transmembrane region" description="Helical" evidence="8">
    <location>
        <begin position="182"/>
        <end position="204"/>
    </location>
</feature>
<dbReference type="Gene3D" id="3.40.1710.10">
    <property type="entry name" value="abc type-2 transporter like domain"/>
    <property type="match status" value="1"/>
</dbReference>
<evidence type="ECO:0000256" key="1">
    <source>
        <dbReference type="ARBA" id="ARBA00004651"/>
    </source>
</evidence>
<comment type="similarity">
    <text evidence="2">Belongs to the ABC-2 integral membrane protein family.</text>
</comment>
<dbReference type="Pfam" id="PF12698">
    <property type="entry name" value="ABC2_membrane_3"/>
    <property type="match status" value="1"/>
</dbReference>
<organism evidence="10 11">
    <name type="scientific">Flavobacterium ginsengisoli</name>
    <dbReference type="NCBI Taxonomy" id="871694"/>
    <lineage>
        <taxon>Bacteria</taxon>
        <taxon>Pseudomonadati</taxon>
        <taxon>Bacteroidota</taxon>
        <taxon>Flavobacteriia</taxon>
        <taxon>Flavobacteriales</taxon>
        <taxon>Flavobacteriaceae</taxon>
        <taxon>Flavobacterium</taxon>
    </lineage>
</organism>